<evidence type="ECO:0000313" key="5">
    <source>
        <dbReference type="EMBL" id="KRL55461.1"/>
    </source>
</evidence>
<evidence type="ECO:0000256" key="1">
    <source>
        <dbReference type="ARBA" id="ARBA00023015"/>
    </source>
</evidence>
<evidence type="ECO:0000313" key="6">
    <source>
        <dbReference type="Proteomes" id="UP000051697"/>
    </source>
</evidence>
<dbReference type="GO" id="GO:0003700">
    <property type="term" value="F:DNA-binding transcription factor activity"/>
    <property type="evidence" value="ECO:0007669"/>
    <property type="project" value="InterPro"/>
</dbReference>
<dbReference type="Pfam" id="PF12833">
    <property type="entry name" value="HTH_18"/>
    <property type="match status" value="1"/>
</dbReference>
<dbReference type="PATRIC" id="fig|1423778.4.peg.1092"/>
<organism evidence="5 6">
    <name type="scientific">Paucilactobacillus oligofermentans DSM 15707 = LMG 22743</name>
    <dbReference type="NCBI Taxonomy" id="1423778"/>
    <lineage>
        <taxon>Bacteria</taxon>
        <taxon>Bacillati</taxon>
        <taxon>Bacillota</taxon>
        <taxon>Bacilli</taxon>
        <taxon>Lactobacillales</taxon>
        <taxon>Lactobacillaceae</taxon>
        <taxon>Paucilactobacillus</taxon>
    </lineage>
</organism>
<proteinExistence type="predicted"/>
<dbReference type="EMBL" id="AZFE01000031">
    <property type="protein sequence ID" value="KRL55461.1"/>
    <property type="molecule type" value="Genomic_DNA"/>
</dbReference>
<protein>
    <submittedName>
        <fullName evidence="5">Transcriptional regulator, AraC family</fullName>
    </submittedName>
</protein>
<dbReference type="SUPFAM" id="SSF46689">
    <property type="entry name" value="Homeodomain-like"/>
    <property type="match status" value="2"/>
</dbReference>
<keyword evidence="1" id="KW-0805">Transcription regulation</keyword>
<evidence type="ECO:0000259" key="4">
    <source>
        <dbReference type="PROSITE" id="PS01124"/>
    </source>
</evidence>
<gene>
    <name evidence="5" type="ORF">FC70_GL001058</name>
</gene>
<dbReference type="InterPro" id="IPR018060">
    <property type="entry name" value="HTH_AraC"/>
</dbReference>
<feature type="domain" description="HTH araC/xylS-type" evidence="4">
    <location>
        <begin position="280"/>
        <end position="378"/>
    </location>
</feature>
<dbReference type="InterPro" id="IPR009057">
    <property type="entry name" value="Homeodomain-like_sf"/>
</dbReference>
<comment type="caution">
    <text evidence="5">The sequence shown here is derived from an EMBL/GenBank/DDBJ whole genome shotgun (WGS) entry which is preliminary data.</text>
</comment>
<dbReference type="AlphaFoldDB" id="A0A0R1RN07"/>
<dbReference type="RefSeq" id="WP_244912515.1">
    <property type="nucleotide sequence ID" value="NZ_LN898144.1"/>
</dbReference>
<evidence type="ECO:0000256" key="3">
    <source>
        <dbReference type="ARBA" id="ARBA00023163"/>
    </source>
</evidence>
<keyword evidence="2" id="KW-0238">DNA-binding</keyword>
<keyword evidence="3" id="KW-0804">Transcription</keyword>
<evidence type="ECO:0000256" key="2">
    <source>
        <dbReference type="ARBA" id="ARBA00023125"/>
    </source>
</evidence>
<dbReference type="PROSITE" id="PS00041">
    <property type="entry name" value="HTH_ARAC_FAMILY_1"/>
    <property type="match status" value="1"/>
</dbReference>
<keyword evidence="6" id="KW-1185">Reference proteome</keyword>
<dbReference type="Gene3D" id="1.10.10.60">
    <property type="entry name" value="Homeodomain-like"/>
    <property type="match status" value="1"/>
</dbReference>
<dbReference type="PANTHER" id="PTHR43280">
    <property type="entry name" value="ARAC-FAMILY TRANSCRIPTIONAL REGULATOR"/>
    <property type="match status" value="1"/>
</dbReference>
<dbReference type="SMART" id="SM00342">
    <property type="entry name" value="HTH_ARAC"/>
    <property type="match status" value="1"/>
</dbReference>
<sequence length="396" mass="45075">MMTLEQMYMSSLSSPSIELQTCNKKINIKFKKGTILTNSYISMLKLIPKHDGFFVLCHSQTLFTFCFKKKDVTYLIGPEIINNNQKSEHINLNYKIIYLSKILSTVILDKIQCYQQIRFFAKLIKLNLDNDDIDISFNHAITSTQLDDTINTVNINKDGVHISYVYERALKSAVMLGDSSAIHSTFMRLINSGRIGILSNKGEIRSIKNWGIICVSVTLRAAINAGMDYDQAYSLNDQYVITIESLSVFDDVMHKIEDILKDMAFHVQNLKNFHLSKNIRHIYQLIINSPETNITVPELSNQLGLSEHYISTIFKQEVGISISRFKIIIKINRAVQLVSTTNLSVSEIAAKLNFSDQAHLSRTFKSLVGTTPSAARKKPHFIDDWNIYDFLNINVG</sequence>
<reference evidence="5 6" key="1">
    <citation type="journal article" date="2015" name="Genome Announc.">
        <title>Expanding the biotechnology potential of lactobacilli through comparative genomics of 213 strains and associated genera.</title>
        <authorList>
            <person name="Sun Z."/>
            <person name="Harris H.M."/>
            <person name="McCann A."/>
            <person name="Guo C."/>
            <person name="Argimon S."/>
            <person name="Zhang W."/>
            <person name="Yang X."/>
            <person name="Jeffery I.B."/>
            <person name="Cooney J.C."/>
            <person name="Kagawa T.F."/>
            <person name="Liu W."/>
            <person name="Song Y."/>
            <person name="Salvetti E."/>
            <person name="Wrobel A."/>
            <person name="Rasinkangas P."/>
            <person name="Parkhill J."/>
            <person name="Rea M.C."/>
            <person name="O'Sullivan O."/>
            <person name="Ritari J."/>
            <person name="Douillard F.P."/>
            <person name="Paul Ross R."/>
            <person name="Yang R."/>
            <person name="Briner A.E."/>
            <person name="Felis G.E."/>
            <person name="de Vos W.M."/>
            <person name="Barrangou R."/>
            <person name="Klaenhammer T.R."/>
            <person name="Caufield P.W."/>
            <person name="Cui Y."/>
            <person name="Zhang H."/>
            <person name="O'Toole P.W."/>
        </authorList>
    </citation>
    <scope>NUCLEOTIDE SEQUENCE [LARGE SCALE GENOMIC DNA]</scope>
    <source>
        <strain evidence="5 6">DSM 15707</strain>
    </source>
</reference>
<name>A0A0R1RN07_9LACO</name>
<dbReference type="STRING" id="1423778.FC70_GL001058"/>
<dbReference type="GO" id="GO:0043565">
    <property type="term" value="F:sequence-specific DNA binding"/>
    <property type="evidence" value="ECO:0007669"/>
    <property type="project" value="InterPro"/>
</dbReference>
<accession>A0A0R1RN07</accession>
<dbReference type="Proteomes" id="UP000051697">
    <property type="component" value="Unassembled WGS sequence"/>
</dbReference>
<dbReference type="PROSITE" id="PS01124">
    <property type="entry name" value="HTH_ARAC_FAMILY_2"/>
    <property type="match status" value="1"/>
</dbReference>
<dbReference type="PANTHER" id="PTHR43280:SF2">
    <property type="entry name" value="HTH-TYPE TRANSCRIPTIONAL REGULATOR EXSA"/>
    <property type="match status" value="1"/>
</dbReference>
<dbReference type="InterPro" id="IPR018062">
    <property type="entry name" value="HTH_AraC-typ_CS"/>
</dbReference>